<keyword evidence="2" id="KW-0012">Acyltransferase</keyword>
<proteinExistence type="inferred from homology"/>
<protein>
    <submittedName>
        <fullName evidence="5">Protein N-acetyltransferase, RimJ/RimL family</fullName>
    </submittedName>
</protein>
<dbReference type="PANTHER" id="PTHR43792">
    <property type="entry name" value="GNAT FAMILY, PUTATIVE (AFU_ORTHOLOGUE AFUA_3G00765)-RELATED-RELATED"/>
    <property type="match status" value="1"/>
</dbReference>
<feature type="domain" description="N-acetyltransferase" evidence="4">
    <location>
        <begin position="3"/>
        <end position="166"/>
    </location>
</feature>
<dbReference type="OrthoDB" id="9811523at2"/>
<name>A0A1M4T4G8_9BACT</name>
<dbReference type="InterPro" id="IPR051531">
    <property type="entry name" value="N-acetyltransferase"/>
</dbReference>
<keyword evidence="6" id="KW-1185">Reference proteome</keyword>
<dbReference type="InterPro" id="IPR000182">
    <property type="entry name" value="GNAT_dom"/>
</dbReference>
<dbReference type="SUPFAM" id="SSF55729">
    <property type="entry name" value="Acyl-CoA N-acyltransferases (Nat)"/>
    <property type="match status" value="1"/>
</dbReference>
<dbReference type="Gene3D" id="3.40.630.30">
    <property type="match status" value="1"/>
</dbReference>
<dbReference type="STRING" id="1121884.SAMN02745131_00339"/>
<sequence length="167" mass="19464">MEFKLRPWNIEDRYSLVEYANNYNIARFMTDKFPYPYTLEDALNFIEMAFMGEPPNILAIEVDGKAVGGIGLHIQPDIYRKNAEMGYWLGEPYWGKGIISSVIPQMVDYGFKHWSINRIFARPFGINKASQKVLEKAGFLLEGKFENTLYKNGEYQDELIYAIRLKK</sequence>
<dbReference type="EMBL" id="FQUU01000001">
    <property type="protein sequence ID" value="SHE39258.1"/>
    <property type="molecule type" value="Genomic_DNA"/>
</dbReference>
<dbReference type="Pfam" id="PF13302">
    <property type="entry name" value="Acetyltransf_3"/>
    <property type="match status" value="1"/>
</dbReference>
<dbReference type="InterPro" id="IPR016181">
    <property type="entry name" value="Acyl_CoA_acyltransferase"/>
</dbReference>
<evidence type="ECO:0000259" key="4">
    <source>
        <dbReference type="PROSITE" id="PS51186"/>
    </source>
</evidence>
<dbReference type="PROSITE" id="PS51186">
    <property type="entry name" value="GNAT"/>
    <property type="match status" value="1"/>
</dbReference>
<accession>A0A1M4T4G8</accession>
<keyword evidence="1 5" id="KW-0808">Transferase</keyword>
<evidence type="ECO:0000313" key="6">
    <source>
        <dbReference type="Proteomes" id="UP000184048"/>
    </source>
</evidence>
<evidence type="ECO:0000256" key="1">
    <source>
        <dbReference type="ARBA" id="ARBA00022679"/>
    </source>
</evidence>
<dbReference type="AlphaFoldDB" id="A0A1M4T4G8"/>
<dbReference type="GO" id="GO:0016747">
    <property type="term" value="F:acyltransferase activity, transferring groups other than amino-acyl groups"/>
    <property type="evidence" value="ECO:0007669"/>
    <property type="project" value="InterPro"/>
</dbReference>
<gene>
    <name evidence="5" type="ORF">SAMN02745131_00339</name>
</gene>
<evidence type="ECO:0000256" key="2">
    <source>
        <dbReference type="ARBA" id="ARBA00023315"/>
    </source>
</evidence>
<comment type="similarity">
    <text evidence="3">Belongs to the acetyltransferase family. RimJ subfamily.</text>
</comment>
<organism evidence="5 6">
    <name type="scientific">Flavisolibacter ginsengisoli DSM 18119</name>
    <dbReference type="NCBI Taxonomy" id="1121884"/>
    <lineage>
        <taxon>Bacteria</taxon>
        <taxon>Pseudomonadati</taxon>
        <taxon>Bacteroidota</taxon>
        <taxon>Chitinophagia</taxon>
        <taxon>Chitinophagales</taxon>
        <taxon>Chitinophagaceae</taxon>
        <taxon>Flavisolibacter</taxon>
    </lineage>
</organism>
<dbReference type="PANTHER" id="PTHR43792:SF8">
    <property type="entry name" value="[RIBOSOMAL PROTEIN US5]-ALANINE N-ACETYLTRANSFERASE"/>
    <property type="match status" value="1"/>
</dbReference>
<dbReference type="RefSeq" id="WP_072833490.1">
    <property type="nucleotide sequence ID" value="NZ_FQUU01000001.1"/>
</dbReference>
<evidence type="ECO:0000256" key="3">
    <source>
        <dbReference type="ARBA" id="ARBA00038502"/>
    </source>
</evidence>
<reference evidence="5 6" key="1">
    <citation type="submission" date="2016-11" db="EMBL/GenBank/DDBJ databases">
        <authorList>
            <person name="Jaros S."/>
            <person name="Januszkiewicz K."/>
            <person name="Wedrychowicz H."/>
        </authorList>
    </citation>
    <scope>NUCLEOTIDE SEQUENCE [LARGE SCALE GENOMIC DNA]</scope>
    <source>
        <strain evidence="5 6">DSM 18119</strain>
    </source>
</reference>
<evidence type="ECO:0000313" key="5">
    <source>
        <dbReference type="EMBL" id="SHE39258.1"/>
    </source>
</evidence>
<dbReference type="Proteomes" id="UP000184048">
    <property type="component" value="Unassembled WGS sequence"/>
</dbReference>